<keyword evidence="1" id="KW-0812">Transmembrane</keyword>
<feature type="transmembrane region" description="Helical" evidence="1">
    <location>
        <begin position="264"/>
        <end position="287"/>
    </location>
</feature>
<feature type="transmembrane region" description="Helical" evidence="1">
    <location>
        <begin position="195"/>
        <end position="214"/>
    </location>
</feature>
<dbReference type="EMBL" id="CU459003">
    <property type="protein sequence ID" value="CAM77206.1"/>
    <property type="molecule type" value="Genomic_DNA"/>
</dbReference>
<keyword evidence="1" id="KW-1133">Transmembrane helix</keyword>
<keyword evidence="1" id="KW-0472">Membrane</keyword>
<feature type="transmembrane region" description="Helical" evidence="1">
    <location>
        <begin position="323"/>
        <end position="345"/>
    </location>
</feature>
<organism evidence="2">
    <name type="scientific">Magnetospirillum gryphiswaldense</name>
    <dbReference type="NCBI Taxonomy" id="55518"/>
    <lineage>
        <taxon>Bacteria</taxon>
        <taxon>Pseudomonadati</taxon>
        <taxon>Pseudomonadota</taxon>
        <taxon>Alphaproteobacteria</taxon>
        <taxon>Rhodospirillales</taxon>
        <taxon>Rhodospirillaceae</taxon>
        <taxon>Magnetospirillum</taxon>
    </lineage>
</organism>
<evidence type="ECO:0000313" key="2">
    <source>
        <dbReference type="EMBL" id="CAM77206.1"/>
    </source>
</evidence>
<name>A4U2U9_9PROT</name>
<feature type="transmembrane region" description="Helical" evidence="1">
    <location>
        <begin position="120"/>
        <end position="146"/>
    </location>
</feature>
<feature type="transmembrane region" description="Helical" evidence="1">
    <location>
        <begin position="153"/>
        <end position="175"/>
    </location>
</feature>
<feature type="transmembrane region" description="Helical" evidence="1">
    <location>
        <begin position="365"/>
        <end position="384"/>
    </location>
</feature>
<protein>
    <submittedName>
        <fullName evidence="2">Uncharacterized protein</fullName>
    </submittedName>
</protein>
<gene>
    <name evidence="2" type="ORF">MGR_3613</name>
</gene>
<dbReference type="AlphaFoldDB" id="A4U2U9"/>
<proteinExistence type="predicted"/>
<feature type="transmembrane region" description="Helical" evidence="1">
    <location>
        <begin position="396"/>
        <end position="415"/>
    </location>
</feature>
<feature type="transmembrane region" description="Helical" evidence="1">
    <location>
        <begin position="18"/>
        <end position="34"/>
    </location>
</feature>
<accession>A4U2U9</accession>
<evidence type="ECO:0000256" key="1">
    <source>
        <dbReference type="SAM" id="Phobius"/>
    </source>
</evidence>
<sequence>MGFIGSDRPGQGVSSNTLGVWMLFLLLAVVAVPLKSHHEIRQLIDSLGHGTVPVELSHLTGDEVGLPLSLRMAVGVVYLTVHEILRGVAALMMIAPEASVGYQGTPWGSKAYELAAFQDYYLPFVSVFVTQILLLTPIALIALTFARSFPARAALLLAMVSCFGGWPPELINLVFWLGGHLLDWPRAYYLFADRYLPSDVAGLAYQLLLMVWLIRARSIPLTVLPLVVALGQFTSEHLGFIAGVAMAAHALWSIPDRRAAIRLALVRLALAGLVSVAVLMLMLGVVLTREGYYQRWLDGQSVRHMVDEYLQYKWLHYGKYNELWWRVIVANFVSYLSPPMLIGGLVGLVRARWDRDTLELVTMRWRAAGAVVAPLFLIMVIGGLNSGYTSDLGRQALPLAVMLVPLSAALAQRLFMPIVYRS</sequence>
<reference evidence="2" key="1">
    <citation type="journal article" date="2007" name="J. Bacteriol.">
        <title>Comparative genome analysis of four magnetotactic bacteria reveals a complex set of group-specific genes implicated in magnetosome biomineralization and function.</title>
        <authorList>
            <person name="Richter M."/>
            <person name="Kube M."/>
            <person name="Bazylinski D.A."/>
            <person name="Lombardot T."/>
            <person name="Gloeckner F.O."/>
            <person name="Reinhardt R."/>
            <person name="Schueler D."/>
        </authorList>
    </citation>
    <scope>NUCLEOTIDE SEQUENCE</scope>
    <source>
        <strain evidence="2">MSR-1</strain>
    </source>
</reference>